<sequence>MAFDLKGAFNAVNKEALDNCLGQRRIPSQARKWISSFISDRSASISFDGFTKPASTLSYPGLL</sequence>
<dbReference type="OrthoDB" id="4368687at2759"/>
<name>A0A6A6AZ78_9PEZI</name>
<reference evidence="1" key="1">
    <citation type="journal article" date="2020" name="Stud. Mycol.">
        <title>101 Dothideomycetes genomes: a test case for predicting lifestyles and emergence of pathogens.</title>
        <authorList>
            <person name="Haridas S."/>
            <person name="Albert R."/>
            <person name="Binder M."/>
            <person name="Bloem J."/>
            <person name="Labutti K."/>
            <person name="Salamov A."/>
            <person name="Andreopoulos B."/>
            <person name="Baker S."/>
            <person name="Barry K."/>
            <person name="Bills G."/>
            <person name="Bluhm B."/>
            <person name="Cannon C."/>
            <person name="Castanera R."/>
            <person name="Culley D."/>
            <person name="Daum C."/>
            <person name="Ezra D."/>
            <person name="Gonzalez J."/>
            <person name="Henrissat B."/>
            <person name="Kuo A."/>
            <person name="Liang C."/>
            <person name="Lipzen A."/>
            <person name="Lutzoni F."/>
            <person name="Magnuson J."/>
            <person name="Mondo S."/>
            <person name="Nolan M."/>
            <person name="Ohm R."/>
            <person name="Pangilinan J."/>
            <person name="Park H.-J."/>
            <person name="Ramirez L."/>
            <person name="Alfaro M."/>
            <person name="Sun H."/>
            <person name="Tritt A."/>
            <person name="Yoshinaga Y."/>
            <person name="Zwiers L.-H."/>
            <person name="Turgeon B."/>
            <person name="Goodwin S."/>
            <person name="Spatafora J."/>
            <person name="Crous P."/>
            <person name="Grigoriev I."/>
        </authorList>
    </citation>
    <scope>NUCLEOTIDE SEQUENCE</scope>
    <source>
        <strain evidence="1">CBS 121167</strain>
    </source>
</reference>
<evidence type="ECO:0000313" key="2">
    <source>
        <dbReference type="Proteomes" id="UP000799438"/>
    </source>
</evidence>
<dbReference type="RefSeq" id="XP_033391805.1">
    <property type="nucleotide sequence ID" value="XM_033535515.1"/>
</dbReference>
<evidence type="ECO:0000313" key="1">
    <source>
        <dbReference type="EMBL" id="KAF2136087.1"/>
    </source>
</evidence>
<proteinExistence type="predicted"/>
<dbReference type="GeneID" id="54293009"/>
<protein>
    <submittedName>
        <fullName evidence="1">Uncharacterized protein</fullName>
    </submittedName>
</protein>
<accession>A0A6A6AZ78</accession>
<organism evidence="1 2">
    <name type="scientific">Aplosporella prunicola CBS 121167</name>
    <dbReference type="NCBI Taxonomy" id="1176127"/>
    <lineage>
        <taxon>Eukaryota</taxon>
        <taxon>Fungi</taxon>
        <taxon>Dikarya</taxon>
        <taxon>Ascomycota</taxon>
        <taxon>Pezizomycotina</taxon>
        <taxon>Dothideomycetes</taxon>
        <taxon>Dothideomycetes incertae sedis</taxon>
        <taxon>Botryosphaeriales</taxon>
        <taxon>Aplosporellaceae</taxon>
        <taxon>Aplosporella</taxon>
    </lineage>
</organism>
<dbReference type="EMBL" id="ML995535">
    <property type="protein sequence ID" value="KAF2136087.1"/>
    <property type="molecule type" value="Genomic_DNA"/>
</dbReference>
<dbReference type="AlphaFoldDB" id="A0A6A6AZ78"/>
<gene>
    <name evidence="1" type="ORF">K452DRAFT_148663</name>
</gene>
<keyword evidence="2" id="KW-1185">Reference proteome</keyword>
<dbReference type="Proteomes" id="UP000799438">
    <property type="component" value="Unassembled WGS sequence"/>
</dbReference>